<keyword evidence="4 6" id="KW-0472">Membrane</keyword>
<feature type="transmembrane region" description="Helical" evidence="6">
    <location>
        <begin position="60"/>
        <end position="85"/>
    </location>
</feature>
<dbReference type="InterPro" id="IPR024002">
    <property type="entry name" value="For/NO2_transpt_CS"/>
</dbReference>
<dbReference type="PROSITE" id="PS01005">
    <property type="entry name" value="FORMATE_NITRITE_TP_1"/>
    <property type="match status" value="1"/>
</dbReference>
<feature type="transmembrane region" description="Helical" evidence="6">
    <location>
        <begin position="26"/>
        <end position="48"/>
    </location>
</feature>
<accession>A0A7G5FF23</accession>
<dbReference type="RefSeq" id="WP_182386019.1">
    <property type="nucleotide sequence ID" value="NZ_CP059833.1"/>
</dbReference>
<evidence type="ECO:0000313" key="7">
    <source>
        <dbReference type="EMBL" id="QMV85214.1"/>
    </source>
</evidence>
<reference evidence="7 8" key="1">
    <citation type="submission" date="2020-07" db="EMBL/GenBank/DDBJ databases">
        <title>non toxigenic Corynebacterium sp. nov from a clinical source.</title>
        <authorList>
            <person name="Bernier A.-M."/>
            <person name="Bernard K."/>
        </authorList>
    </citation>
    <scope>NUCLEOTIDE SEQUENCE [LARGE SCALE GENOMIC DNA]</scope>
    <source>
        <strain evidence="8">NML 93-0612</strain>
    </source>
</reference>
<dbReference type="PANTHER" id="PTHR30520">
    <property type="entry name" value="FORMATE TRANSPORTER-RELATED"/>
    <property type="match status" value="1"/>
</dbReference>
<organism evidence="7 8">
    <name type="scientific">Corynebacterium hindlerae</name>
    <dbReference type="NCBI Taxonomy" id="699041"/>
    <lineage>
        <taxon>Bacteria</taxon>
        <taxon>Bacillati</taxon>
        <taxon>Actinomycetota</taxon>
        <taxon>Actinomycetes</taxon>
        <taxon>Mycobacteriales</taxon>
        <taxon>Corynebacteriaceae</taxon>
        <taxon>Corynebacterium</taxon>
    </lineage>
</organism>
<feature type="transmembrane region" description="Helical" evidence="6">
    <location>
        <begin position="106"/>
        <end position="133"/>
    </location>
</feature>
<dbReference type="InterPro" id="IPR023271">
    <property type="entry name" value="Aquaporin-like"/>
</dbReference>
<dbReference type="AlphaFoldDB" id="A0A7G5FF23"/>
<evidence type="ECO:0000256" key="5">
    <source>
        <dbReference type="ARBA" id="ARBA00049660"/>
    </source>
</evidence>
<protein>
    <submittedName>
        <fullName evidence="7">Formate/nitrite transporter family protein</fullName>
    </submittedName>
</protein>
<name>A0A7G5FF23_9CORY</name>
<sequence length="279" mass="29216">MTMIASPVETIDAAKQGLLKKAHADLATMVISALFAGAMIAMGFIFYVTSQVGWAGFPTGLAKVLGGVVFSTGLGLVIITGADLFTSTSMTTFLVKEKALTVGAMLRHWAIVYLSNMMGAFFMALLIFFGGVAHQSHGGWGAVVLQVAVSKTSHSAVESICLGILCNVMVCLAVWLAFAGKTLVDKIVAVAFPIALFVASSFEHSVANMFMIPLALMLKAQGDPTVLEAVAGTDVSGLTVSSYLLHNLLPVTVGNIIGGSVVALGMAYWHRNRVTLATQ</sequence>
<evidence type="ECO:0000256" key="2">
    <source>
        <dbReference type="ARBA" id="ARBA00022692"/>
    </source>
</evidence>
<proteinExistence type="inferred from homology"/>
<evidence type="ECO:0000256" key="6">
    <source>
        <dbReference type="SAM" id="Phobius"/>
    </source>
</evidence>
<evidence type="ECO:0000256" key="4">
    <source>
        <dbReference type="ARBA" id="ARBA00023136"/>
    </source>
</evidence>
<feature type="transmembrane region" description="Helical" evidence="6">
    <location>
        <begin position="153"/>
        <end position="178"/>
    </location>
</feature>
<keyword evidence="8" id="KW-1185">Reference proteome</keyword>
<dbReference type="Gene3D" id="1.20.1080.10">
    <property type="entry name" value="Glycerol uptake facilitator protein"/>
    <property type="match status" value="1"/>
</dbReference>
<dbReference type="GO" id="GO:0005886">
    <property type="term" value="C:plasma membrane"/>
    <property type="evidence" value="ECO:0007669"/>
    <property type="project" value="TreeGrafter"/>
</dbReference>
<dbReference type="Proteomes" id="UP000515570">
    <property type="component" value="Chromosome"/>
</dbReference>
<evidence type="ECO:0000256" key="1">
    <source>
        <dbReference type="ARBA" id="ARBA00004141"/>
    </source>
</evidence>
<evidence type="ECO:0000313" key="8">
    <source>
        <dbReference type="Proteomes" id="UP000515570"/>
    </source>
</evidence>
<evidence type="ECO:0000256" key="3">
    <source>
        <dbReference type="ARBA" id="ARBA00022989"/>
    </source>
</evidence>
<comment type="similarity">
    <text evidence="5">Belongs to the FNT transporter (TC 1.A.16) family.</text>
</comment>
<dbReference type="PROSITE" id="PS01006">
    <property type="entry name" value="FORMATE_NITRITE_TP_2"/>
    <property type="match status" value="1"/>
</dbReference>
<dbReference type="Pfam" id="PF01226">
    <property type="entry name" value="Form_Nir_trans"/>
    <property type="match status" value="1"/>
</dbReference>
<dbReference type="InterPro" id="IPR000292">
    <property type="entry name" value="For/NO2_transpt"/>
</dbReference>
<dbReference type="GO" id="GO:0015499">
    <property type="term" value="F:formate transmembrane transporter activity"/>
    <property type="evidence" value="ECO:0007669"/>
    <property type="project" value="TreeGrafter"/>
</dbReference>
<keyword evidence="2 6" id="KW-0812">Transmembrane</keyword>
<comment type="subcellular location">
    <subcellularLocation>
        <location evidence="1">Membrane</location>
        <topology evidence="1">Multi-pass membrane protein</topology>
    </subcellularLocation>
</comment>
<feature type="transmembrane region" description="Helical" evidence="6">
    <location>
        <begin position="190"/>
        <end position="216"/>
    </location>
</feature>
<gene>
    <name evidence="7" type="ORF">HW450_00105</name>
</gene>
<keyword evidence="3 6" id="KW-1133">Transmembrane helix</keyword>
<feature type="transmembrane region" description="Helical" evidence="6">
    <location>
        <begin position="248"/>
        <end position="269"/>
    </location>
</feature>
<dbReference type="EMBL" id="CP059833">
    <property type="protein sequence ID" value="QMV85214.1"/>
    <property type="molecule type" value="Genomic_DNA"/>
</dbReference>
<dbReference type="PANTHER" id="PTHR30520:SF6">
    <property type="entry name" value="FORMATE_NITRATE FAMILY TRANSPORTER (EUROFUNG)"/>
    <property type="match status" value="1"/>
</dbReference>